<dbReference type="Proteomes" id="UP001530293">
    <property type="component" value="Unassembled WGS sequence"/>
</dbReference>
<proteinExistence type="predicted"/>
<reference evidence="1 2" key="1">
    <citation type="submission" date="2024-10" db="EMBL/GenBank/DDBJ databases">
        <title>Updated reference genomes for cyclostephanoid diatoms.</title>
        <authorList>
            <person name="Roberts W.R."/>
            <person name="Alverson A.J."/>
        </authorList>
    </citation>
    <scope>NUCLEOTIDE SEQUENCE [LARGE SCALE GENOMIC DNA]</scope>
    <source>
        <strain evidence="1 2">AJA232-27</strain>
    </source>
</reference>
<organism evidence="1 2">
    <name type="scientific">Discostella pseudostelligera</name>
    <dbReference type="NCBI Taxonomy" id="259834"/>
    <lineage>
        <taxon>Eukaryota</taxon>
        <taxon>Sar</taxon>
        <taxon>Stramenopiles</taxon>
        <taxon>Ochrophyta</taxon>
        <taxon>Bacillariophyta</taxon>
        <taxon>Coscinodiscophyceae</taxon>
        <taxon>Thalassiosirophycidae</taxon>
        <taxon>Stephanodiscales</taxon>
        <taxon>Stephanodiscaceae</taxon>
        <taxon>Discostella</taxon>
    </lineage>
</organism>
<comment type="caution">
    <text evidence="1">The sequence shown here is derived from an EMBL/GenBank/DDBJ whole genome shotgun (WGS) entry which is preliminary data.</text>
</comment>
<sequence length="71" mass="7817">MKISCYLCEVGTDVCSKDVHVLVSNEMLKTFALTRSSISSLLHDSRTNKFSYGYVGNEVSTSTFIGLAVFD</sequence>
<gene>
    <name evidence="1" type="ORF">ACHAWU_001743</name>
</gene>
<evidence type="ECO:0000313" key="2">
    <source>
        <dbReference type="Proteomes" id="UP001530293"/>
    </source>
</evidence>
<protein>
    <submittedName>
        <fullName evidence="1">Uncharacterized protein</fullName>
    </submittedName>
</protein>
<dbReference type="EMBL" id="JALLBG020000190">
    <property type="protein sequence ID" value="KAL3760233.1"/>
    <property type="molecule type" value="Genomic_DNA"/>
</dbReference>
<accession>A0ABD3M8E7</accession>
<name>A0ABD3M8E7_9STRA</name>
<dbReference type="AlphaFoldDB" id="A0ABD3M8E7"/>
<evidence type="ECO:0000313" key="1">
    <source>
        <dbReference type="EMBL" id="KAL3760233.1"/>
    </source>
</evidence>
<keyword evidence="2" id="KW-1185">Reference proteome</keyword>